<proteinExistence type="predicted"/>
<dbReference type="RefSeq" id="WP_336598056.1">
    <property type="nucleotide sequence ID" value="NZ_JACFYJ010000015.1"/>
</dbReference>
<gene>
    <name evidence="2" type="ORF">H3V53_11725</name>
</gene>
<evidence type="ECO:0000256" key="1">
    <source>
        <dbReference type="SAM" id="MobiDB-lite"/>
    </source>
</evidence>
<accession>A0ABU8IQR0</accession>
<sequence>MQYAEEFDLPVPEEITLAELLTELENEVTAVASTDGRYLAAWQQLTPATALEFLKRRRTDIEERCQWSDDDVFDAYAEAAPIFLQDMCRVAALVEAALEEKSVDGAETTTISHTRHDSQKLNPQRQNATEWSTDLNASYDRMLSLALDVRSTKLEAPARITKWIKETSKAIEQIRASEYANRTAYLVRDTQLPSSLQTATYRKHVAIKVPDAWITECAPYLRHDAPSLAVVQRPHAAPVLVLELASGTVRLDANRLASYLLEFDTELPVLFIASDRCCLAVHRFNSLVDGAIIRDAVCRPDSHELLPRRDRLARLTDGSTFPAEERFSVFDALLTERPLTDDPDELEEIPF</sequence>
<comment type="caution">
    <text evidence="2">The sequence shown here is derived from an EMBL/GenBank/DDBJ whole genome shotgun (WGS) entry which is preliminary data.</text>
</comment>
<evidence type="ECO:0000313" key="2">
    <source>
        <dbReference type="EMBL" id="MEI5997846.1"/>
    </source>
</evidence>
<dbReference type="Proteomes" id="UP001386437">
    <property type="component" value="Unassembled WGS sequence"/>
</dbReference>
<evidence type="ECO:0000313" key="3">
    <source>
        <dbReference type="Proteomes" id="UP001386437"/>
    </source>
</evidence>
<keyword evidence="3" id="KW-1185">Reference proteome</keyword>
<organism evidence="2 3">
    <name type="scientific">Paraburkholderia bengalensis</name>
    <dbReference type="NCBI Taxonomy" id="2747562"/>
    <lineage>
        <taxon>Bacteria</taxon>
        <taxon>Pseudomonadati</taxon>
        <taxon>Pseudomonadota</taxon>
        <taxon>Betaproteobacteria</taxon>
        <taxon>Burkholderiales</taxon>
        <taxon>Burkholderiaceae</taxon>
        <taxon>Paraburkholderia</taxon>
    </lineage>
</organism>
<dbReference type="EMBL" id="JACFYJ010000015">
    <property type="protein sequence ID" value="MEI5997846.1"/>
    <property type="molecule type" value="Genomic_DNA"/>
</dbReference>
<name>A0ABU8IQR0_9BURK</name>
<feature type="region of interest" description="Disordered" evidence="1">
    <location>
        <begin position="105"/>
        <end position="128"/>
    </location>
</feature>
<reference evidence="2 3" key="1">
    <citation type="journal article" date="2022" name="Arch. Microbiol.">
        <title>Paraburkholderia bengalensis sp. nov. isolated from roots of Oryza sativa, IR64.</title>
        <authorList>
            <person name="Nag P."/>
            <person name="Mondal N."/>
            <person name="Sarkar J."/>
            <person name="Das S."/>
        </authorList>
    </citation>
    <scope>NUCLEOTIDE SEQUENCE [LARGE SCALE GENOMIC DNA]</scope>
    <source>
        <strain evidence="2 3">IR64_4_BI</strain>
    </source>
</reference>
<protein>
    <submittedName>
        <fullName evidence="2">Uncharacterized protein</fullName>
    </submittedName>
</protein>